<evidence type="ECO:0000313" key="6">
    <source>
        <dbReference type="Proteomes" id="UP000636709"/>
    </source>
</evidence>
<dbReference type="Gene3D" id="1.20.1160.11">
    <property type="entry name" value="Paired amphipathic helix"/>
    <property type="match status" value="1"/>
</dbReference>
<dbReference type="GO" id="GO:0000122">
    <property type="term" value="P:negative regulation of transcription by RNA polymerase II"/>
    <property type="evidence" value="ECO:0007669"/>
    <property type="project" value="TreeGrafter"/>
</dbReference>
<keyword evidence="6" id="KW-1185">Reference proteome</keyword>
<evidence type="ECO:0000313" key="5">
    <source>
        <dbReference type="EMBL" id="KAF8655415.1"/>
    </source>
</evidence>
<comment type="subcellular location">
    <subcellularLocation>
        <location evidence="1 4">Nucleus</location>
    </subcellularLocation>
</comment>
<organism evidence="5 6">
    <name type="scientific">Digitaria exilis</name>
    <dbReference type="NCBI Taxonomy" id="1010633"/>
    <lineage>
        <taxon>Eukaryota</taxon>
        <taxon>Viridiplantae</taxon>
        <taxon>Streptophyta</taxon>
        <taxon>Embryophyta</taxon>
        <taxon>Tracheophyta</taxon>
        <taxon>Spermatophyta</taxon>
        <taxon>Magnoliopsida</taxon>
        <taxon>Liliopsida</taxon>
        <taxon>Poales</taxon>
        <taxon>Poaceae</taxon>
        <taxon>PACMAD clade</taxon>
        <taxon>Panicoideae</taxon>
        <taxon>Panicodae</taxon>
        <taxon>Paniceae</taxon>
        <taxon>Anthephorinae</taxon>
        <taxon>Digitaria</taxon>
    </lineage>
</organism>
<dbReference type="InterPro" id="IPR039774">
    <property type="entry name" value="Sin3-like"/>
</dbReference>
<dbReference type="PANTHER" id="PTHR12346">
    <property type="entry name" value="SIN3B-RELATED"/>
    <property type="match status" value="1"/>
</dbReference>
<dbReference type="PROSITE" id="PS51477">
    <property type="entry name" value="PAH"/>
    <property type="match status" value="1"/>
</dbReference>
<proteinExistence type="predicted"/>
<dbReference type="SUPFAM" id="SSF47762">
    <property type="entry name" value="PAH2 domain"/>
    <property type="match status" value="1"/>
</dbReference>
<evidence type="ECO:0000256" key="1">
    <source>
        <dbReference type="ARBA" id="ARBA00004123"/>
    </source>
</evidence>
<keyword evidence="3 4" id="KW-0539">Nucleus</keyword>
<comment type="caution">
    <text evidence="5">The sequence shown here is derived from an EMBL/GenBank/DDBJ whole genome shotgun (WGS) entry which is preliminary data.</text>
</comment>
<dbReference type="InterPro" id="IPR003822">
    <property type="entry name" value="PAH"/>
</dbReference>
<sequence length="75" mass="8254">MKCQLAGERETYNEFISIMREFKNRGSNLTGLVNDVKTLLAGHPNLIRGFNEFLPWDYIRAHGPADAGGSGTTGV</sequence>
<evidence type="ECO:0000256" key="3">
    <source>
        <dbReference type="ARBA" id="ARBA00023242"/>
    </source>
</evidence>
<dbReference type="PANTHER" id="PTHR12346:SF0">
    <property type="entry name" value="SIN3A, ISOFORM G"/>
    <property type="match status" value="1"/>
</dbReference>
<dbReference type="GO" id="GO:0000118">
    <property type="term" value="C:histone deacetylase complex"/>
    <property type="evidence" value="ECO:0007669"/>
    <property type="project" value="TreeGrafter"/>
</dbReference>
<evidence type="ECO:0000256" key="2">
    <source>
        <dbReference type="ARBA" id="ARBA00022491"/>
    </source>
</evidence>
<dbReference type="InterPro" id="IPR036600">
    <property type="entry name" value="PAH_sf"/>
</dbReference>
<name>A0A835A871_9POAL</name>
<protein>
    <submittedName>
        <fullName evidence="5">Uncharacterized protein</fullName>
    </submittedName>
</protein>
<keyword evidence="2" id="KW-0678">Repressor</keyword>
<dbReference type="EMBL" id="JACEFO010002588">
    <property type="protein sequence ID" value="KAF8655415.1"/>
    <property type="molecule type" value="Genomic_DNA"/>
</dbReference>
<accession>A0A835A871</accession>
<dbReference type="Pfam" id="PF02671">
    <property type="entry name" value="PAH"/>
    <property type="match status" value="1"/>
</dbReference>
<dbReference type="GO" id="GO:0000785">
    <property type="term" value="C:chromatin"/>
    <property type="evidence" value="ECO:0007669"/>
    <property type="project" value="TreeGrafter"/>
</dbReference>
<dbReference type="Proteomes" id="UP000636709">
    <property type="component" value="Unassembled WGS sequence"/>
</dbReference>
<dbReference type="AlphaFoldDB" id="A0A835A871"/>
<dbReference type="OrthoDB" id="1913924at2759"/>
<dbReference type="GO" id="GO:0003714">
    <property type="term" value="F:transcription corepressor activity"/>
    <property type="evidence" value="ECO:0007669"/>
    <property type="project" value="InterPro"/>
</dbReference>
<evidence type="ECO:0000256" key="4">
    <source>
        <dbReference type="PROSITE-ProRule" id="PRU00810"/>
    </source>
</evidence>
<gene>
    <name evidence="5" type="ORF">HU200_061158</name>
</gene>
<reference evidence="5" key="1">
    <citation type="submission" date="2020-07" db="EMBL/GenBank/DDBJ databases">
        <title>Genome sequence and genetic diversity analysis of an under-domesticated orphan crop, white fonio (Digitaria exilis).</title>
        <authorList>
            <person name="Bennetzen J.L."/>
            <person name="Chen S."/>
            <person name="Ma X."/>
            <person name="Wang X."/>
            <person name="Yssel A.E.J."/>
            <person name="Chaluvadi S.R."/>
            <person name="Johnson M."/>
            <person name="Gangashetty P."/>
            <person name="Hamidou F."/>
            <person name="Sanogo M.D."/>
            <person name="Zwaenepoel A."/>
            <person name="Wallace J."/>
            <person name="Van De Peer Y."/>
            <person name="Van Deynze A."/>
        </authorList>
    </citation>
    <scope>NUCLEOTIDE SEQUENCE</scope>
    <source>
        <tissue evidence="5">Leaves</tissue>
    </source>
</reference>